<dbReference type="SUPFAM" id="SSF48371">
    <property type="entry name" value="ARM repeat"/>
    <property type="match status" value="1"/>
</dbReference>
<sequence length="112" mass="13107">MYRCAVVYCFGPHLGETVSLLINYCTSASENDEELREDSLQVLESFLLRCPRDFSSYCDEILHLTLEYVSYDPNFTDNMEEDIDEKILEEDEDDESANEYTDDEDFSWNLEG</sequence>
<organism evidence="4 5">
    <name type="scientific">Solanum stoloniferum</name>
    <dbReference type="NCBI Taxonomy" id="62892"/>
    <lineage>
        <taxon>Eukaryota</taxon>
        <taxon>Viridiplantae</taxon>
        <taxon>Streptophyta</taxon>
        <taxon>Embryophyta</taxon>
        <taxon>Tracheophyta</taxon>
        <taxon>Spermatophyta</taxon>
        <taxon>Magnoliopsida</taxon>
        <taxon>eudicotyledons</taxon>
        <taxon>Gunneridae</taxon>
        <taxon>Pentapetalae</taxon>
        <taxon>asterids</taxon>
        <taxon>lamiids</taxon>
        <taxon>Solanales</taxon>
        <taxon>Solanaceae</taxon>
        <taxon>Solanoideae</taxon>
        <taxon>Solaneae</taxon>
        <taxon>Solanum</taxon>
    </lineage>
</organism>
<accession>A0ABD2VP62</accession>
<dbReference type="InterPro" id="IPR011989">
    <property type="entry name" value="ARM-like"/>
</dbReference>
<dbReference type="EMBL" id="JBJKTR010000001">
    <property type="protein sequence ID" value="KAL3382761.1"/>
    <property type="molecule type" value="Genomic_DNA"/>
</dbReference>
<gene>
    <name evidence="4" type="ORF">AABB24_002324</name>
</gene>
<evidence type="ECO:0000256" key="1">
    <source>
        <dbReference type="ARBA" id="ARBA00022737"/>
    </source>
</evidence>
<proteinExistence type="predicted"/>
<dbReference type="EMBL" id="JBJKTR010000001">
    <property type="protein sequence ID" value="KAL3382756.1"/>
    <property type="molecule type" value="Genomic_DNA"/>
</dbReference>
<dbReference type="AlphaFoldDB" id="A0ABD2VP62"/>
<comment type="caution">
    <text evidence="4">The sequence shown here is derived from an EMBL/GenBank/DDBJ whole genome shotgun (WGS) entry which is preliminary data.</text>
</comment>
<evidence type="ECO:0000256" key="3">
    <source>
        <dbReference type="SAM" id="MobiDB-lite"/>
    </source>
</evidence>
<evidence type="ECO:0000313" key="5">
    <source>
        <dbReference type="Proteomes" id="UP001627284"/>
    </source>
</evidence>
<dbReference type="EMBL" id="JBJKTR010000001">
    <property type="protein sequence ID" value="KAL3382757.1"/>
    <property type="molecule type" value="Genomic_DNA"/>
</dbReference>
<dbReference type="EMBL" id="JBJKTR010000001">
    <property type="protein sequence ID" value="KAL3382759.1"/>
    <property type="molecule type" value="Genomic_DNA"/>
</dbReference>
<evidence type="ECO:0000313" key="4">
    <source>
        <dbReference type="EMBL" id="KAL3382759.1"/>
    </source>
</evidence>
<protein>
    <submittedName>
        <fullName evidence="4">Uncharacterized protein</fullName>
    </submittedName>
</protein>
<dbReference type="Gene3D" id="1.25.10.10">
    <property type="entry name" value="Leucine-rich Repeat Variant"/>
    <property type="match status" value="1"/>
</dbReference>
<evidence type="ECO:0000256" key="2">
    <source>
        <dbReference type="ARBA" id="ARBA00022786"/>
    </source>
</evidence>
<dbReference type="EMBL" id="JBJKTR010000001">
    <property type="protein sequence ID" value="KAL3382755.1"/>
    <property type="molecule type" value="Genomic_DNA"/>
</dbReference>
<dbReference type="EMBL" id="JBJKTR010000001">
    <property type="protein sequence ID" value="KAL3382760.1"/>
    <property type="molecule type" value="Genomic_DNA"/>
</dbReference>
<dbReference type="PANTHER" id="PTHR12696">
    <property type="entry name" value="TIP120"/>
    <property type="match status" value="1"/>
</dbReference>
<name>A0ABD2VP62_9SOLN</name>
<dbReference type="InterPro" id="IPR016024">
    <property type="entry name" value="ARM-type_fold"/>
</dbReference>
<feature type="compositionally biased region" description="Acidic residues" evidence="3">
    <location>
        <begin position="89"/>
        <end position="106"/>
    </location>
</feature>
<keyword evidence="2" id="KW-0833">Ubl conjugation pathway</keyword>
<dbReference type="Proteomes" id="UP001627284">
    <property type="component" value="Unassembled WGS sequence"/>
</dbReference>
<feature type="region of interest" description="Disordered" evidence="3">
    <location>
        <begin position="89"/>
        <end position="112"/>
    </location>
</feature>
<dbReference type="EMBL" id="JBJKTR010000001">
    <property type="protein sequence ID" value="KAL3382758.1"/>
    <property type="molecule type" value="Genomic_DNA"/>
</dbReference>
<reference evidence="4 5" key="1">
    <citation type="submission" date="2024-05" db="EMBL/GenBank/DDBJ databases">
        <title>De novo assembly of an allotetraploid wild potato.</title>
        <authorList>
            <person name="Hosaka A.J."/>
        </authorList>
    </citation>
    <scope>NUCLEOTIDE SEQUENCE [LARGE SCALE GENOMIC DNA]</scope>
    <source>
        <tissue evidence="4">Young leaves</tissue>
    </source>
</reference>
<keyword evidence="5" id="KW-1185">Reference proteome</keyword>
<keyword evidence="1" id="KW-0677">Repeat</keyword>
<dbReference type="InterPro" id="IPR039852">
    <property type="entry name" value="CAND1/CAND2"/>
</dbReference>